<dbReference type="OrthoDB" id="3573208at2759"/>
<dbReference type="Proteomes" id="UP000184330">
    <property type="component" value="Unassembled WGS sequence"/>
</dbReference>
<name>A0A1L7XHH0_9HELO</name>
<organism evidence="1 2">
    <name type="scientific">Phialocephala subalpina</name>
    <dbReference type="NCBI Taxonomy" id="576137"/>
    <lineage>
        <taxon>Eukaryota</taxon>
        <taxon>Fungi</taxon>
        <taxon>Dikarya</taxon>
        <taxon>Ascomycota</taxon>
        <taxon>Pezizomycotina</taxon>
        <taxon>Leotiomycetes</taxon>
        <taxon>Helotiales</taxon>
        <taxon>Mollisiaceae</taxon>
        <taxon>Phialocephala</taxon>
        <taxon>Phialocephala fortinii species complex</taxon>
    </lineage>
</organism>
<accession>A0A1L7XHH0</accession>
<gene>
    <name evidence="1" type="ORF">PAC_14378</name>
</gene>
<protein>
    <recommendedName>
        <fullName evidence="3">F-box domain-containing protein</fullName>
    </recommendedName>
</protein>
<dbReference type="InterPro" id="IPR036047">
    <property type="entry name" value="F-box-like_dom_sf"/>
</dbReference>
<proteinExistence type="predicted"/>
<keyword evidence="2" id="KW-1185">Reference proteome</keyword>
<evidence type="ECO:0008006" key="3">
    <source>
        <dbReference type="Google" id="ProtNLM"/>
    </source>
</evidence>
<evidence type="ECO:0000313" key="1">
    <source>
        <dbReference type="EMBL" id="CZR64480.1"/>
    </source>
</evidence>
<reference evidence="1 2" key="1">
    <citation type="submission" date="2016-03" db="EMBL/GenBank/DDBJ databases">
        <authorList>
            <person name="Ploux O."/>
        </authorList>
    </citation>
    <scope>NUCLEOTIDE SEQUENCE [LARGE SCALE GENOMIC DNA]</scope>
    <source>
        <strain evidence="1 2">UAMH 11012</strain>
    </source>
</reference>
<evidence type="ECO:0000313" key="2">
    <source>
        <dbReference type="Proteomes" id="UP000184330"/>
    </source>
</evidence>
<dbReference type="AlphaFoldDB" id="A0A1L7XHH0"/>
<dbReference type="EMBL" id="FJOG01000026">
    <property type="protein sequence ID" value="CZR64480.1"/>
    <property type="molecule type" value="Genomic_DNA"/>
</dbReference>
<dbReference type="SUPFAM" id="SSF81383">
    <property type="entry name" value="F-box domain"/>
    <property type="match status" value="1"/>
</dbReference>
<sequence>MADIPTADTDQSVHTELILGTLSLSESETAETCDGENEKELQRQVNQATSLLKKLPFDIHYLIFENLGPASRRILGAACSSFYDIYKSHFYNKQIAVHYNEASSAERGLPDTRRFYNILTNWLIPREGIVTKEEAEQTRMMQSYWPFMNLPTKQKRDKSYWLGWILDQHKDEGHGMWLLYRKRNAKMKISAPIQIPYGGKAVLELYGRPILPVKKRVKKSTRAF</sequence>